<accession>A0A4Q0SYQ0</accession>
<dbReference type="InterPro" id="IPR013022">
    <property type="entry name" value="Xyl_isomerase-like_TIM-brl"/>
</dbReference>
<reference evidence="2 3" key="1">
    <citation type="submission" date="2018-11" db="EMBL/GenBank/DDBJ databases">
        <authorList>
            <person name="Mardanov A.V."/>
            <person name="Ravin N.V."/>
            <person name="Dedysh S.N."/>
        </authorList>
    </citation>
    <scope>NUCLEOTIDE SEQUENCE [LARGE SCALE GENOMIC DNA]</scope>
    <source>
        <strain evidence="2 3">AF10</strain>
    </source>
</reference>
<dbReference type="SUPFAM" id="SSF51658">
    <property type="entry name" value="Xylose isomerase-like"/>
    <property type="match status" value="1"/>
</dbReference>
<protein>
    <recommendedName>
        <fullName evidence="1">Xylose isomerase-like TIM barrel domain-containing protein</fullName>
    </recommendedName>
</protein>
<dbReference type="Pfam" id="PF01261">
    <property type="entry name" value="AP_endonuc_2"/>
    <property type="match status" value="1"/>
</dbReference>
<evidence type="ECO:0000313" key="3">
    <source>
        <dbReference type="Proteomes" id="UP000289437"/>
    </source>
</evidence>
<dbReference type="InterPro" id="IPR050312">
    <property type="entry name" value="IolE/XylAMocC-like"/>
</dbReference>
<dbReference type="RefSeq" id="WP_128914414.1">
    <property type="nucleotide sequence ID" value="NZ_RDSM01000003.1"/>
</dbReference>
<reference evidence="3" key="2">
    <citation type="submission" date="2019-02" db="EMBL/GenBank/DDBJ databases">
        <title>Granulicella sibirica sp. nov., a psychrotolerant acidobacterium isolated from an organic soil layer in forested tundra, West Siberia.</title>
        <authorList>
            <person name="Oshkin I.Y."/>
            <person name="Kulichevskaya I.S."/>
            <person name="Rijpstra W.I.C."/>
            <person name="Sinninghe Damste J.S."/>
            <person name="Rakitin A.L."/>
            <person name="Ravin N.V."/>
            <person name="Dedysh S.N."/>
        </authorList>
    </citation>
    <scope>NUCLEOTIDE SEQUENCE [LARGE SCALE GENOMIC DNA]</scope>
    <source>
        <strain evidence="3">AF10</strain>
    </source>
</reference>
<feature type="domain" description="Xylose isomerase-like TIM barrel" evidence="1">
    <location>
        <begin position="82"/>
        <end position="274"/>
    </location>
</feature>
<organism evidence="2 3">
    <name type="scientific">Granulicella sibirica</name>
    <dbReference type="NCBI Taxonomy" id="2479048"/>
    <lineage>
        <taxon>Bacteria</taxon>
        <taxon>Pseudomonadati</taxon>
        <taxon>Acidobacteriota</taxon>
        <taxon>Terriglobia</taxon>
        <taxon>Terriglobales</taxon>
        <taxon>Acidobacteriaceae</taxon>
        <taxon>Granulicella</taxon>
    </lineage>
</organism>
<dbReference type="InterPro" id="IPR036237">
    <property type="entry name" value="Xyl_isomerase-like_sf"/>
</dbReference>
<dbReference type="Proteomes" id="UP000289437">
    <property type="component" value="Unassembled WGS sequence"/>
</dbReference>
<name>A0A4Q0SYQ0_9BACT</name>
<dbReference type="EMBL" id="RDSM01000003">
    <property type="protein sequence ID" value="RXH54659.1"/>
    <property type="molecule type" value="Genomic_DNA"/>
</dbReference>
<comment type="caution">
    <text evidence="2">The sequence shown here is derived from an EMBL/GenBank/DDBJ whole genome shotgun (WGS) entry which is preliminary data.</text>
</comment>
<evidence type="ECO:0000259" key="1">
    <source>
        <dbReference type="Pfam" id="PF01261"/>
    </source>
</evidence>
<dbReference type="Gene3D" id="3.20.20.150">
    <property type="entry name" value="Divalent-metal-dependent TIM barrel enzymes"/>
    <property type="match status" value="1"/>
</dbReference>
<dbReference type="OrthoDB" id="3185623at2"/>
<proteinExistence type="predicted"/>
<gene>
    <name evidence="2" type="ORF">GRAN_3763</name>
</gene>
<keyword evidence="3" id="KW-1185">Reference proteome</keyword>
<dbReference type="AlphaFoldDB" id="A0A4Q0SYQ0"/>
<dbReference type="PANTHER" id="PTHR12110">
    <property type="entry name" value="HYDROXYPYRUVATE ISOMERASE"/>
    <property type="match status" value="1"/>
</dbReference>
<evidence type="ECO:0000313" key="2">
    <source>
        <dbReference type="EMBL" id="RXH54659.1"/>
    </source>
</evidence>
<sequence length="282" mass="30395">MRAITPLELGLVFWAEQNSAGSLGQLKSFGLTAGQLGVPPEFVCKGAVEDWSSGLIAGDFAMTSAVCSYKGEDYADLATIHRSVGFTTPEYRSERIARTKEVADFGHALGIGAVSCHLGFIPNDPTEKLYVDLRDLTREICDHCAGNGQNFVLETGQESAEILLAFIANVERDNLKVNFDPANMIMYQSGDPMVALEMLSPHVISVHCKDATAINVGGGKLGAECRLGDGQVGFPGFLETLKKIGYQGLLCIEREEPDTAQRTADVHAAVERLKQWKADAGL</sequence>